<accession>A0ABW2V5U7</accession>
<keyword evidence="3" id="KW-0804">Transcription</keyword>
<evidence type="ECO:0000256" key="2">
    <source>
        <dbReference type="ARBA" id="ARBA00023125"/>
    </source>
</evidence>
<dbReference type="Gene3D" id="2.60.120.260">
    <property type="entry name" value="Galactose-binding domain-like"/>
    <property type="match status" value="1"/>
</dbReference>
<dbReference type="Proteomes" id="UP001596528">
    <property type="component" value="Unassembled WGS sequence"/>
</dbReference>
<evidence type="ECO:0000256" key="4">
    <source>
        <dbReference type="SAM" id="MobiDB-lite"/>
    </source>
</evidence>
<gene>
    <name evidence="6" type="ORF">ACFQWB_09395</name>
</gene>
<dbReference type="InterPro" id="IPR050959">
    <property type="entry name" value="MarA-like"/>
</dbReference>
<dbReference type="InterPro" id="IPR009057">
    <property type="entry name" value="Homeodomain-like_sf"/>
</dbReference>
<proteinExistence type="predicted"/>
<dbReference type="SUPFAM" id="SSF46689">
    <property type="entry name" value="Homeodomain-like"/>
    <property type="match status" value="2"/>
</dbReference>
<reference evidence="7" key="1">
    <citation type="journal article" date="2019" name="Int. J. Syst. Evol. Microbiol.">
        <title>The Global Catalogue of Microorganisms (GCM) 10K type strain sequencing project: providing services to taxonomists for standard genome sequencing and annotation.</title>
        <authorList>
            <consortium name="The Broad Institute Genomics Platform"/>
            <consortium name="The Broad Institute Genome Sequencing Center for Infectious Disease"/>
            <person name="Wu L."/>
            <person name="Ma J."/>
        </authorList>
    </citation>
    <scope>NUCLEOTIDE SEQUENCE [LARGE SCALE GENOMIC DNA]</scope>
    <source>
        <strain evidence="7">JCM 18657</strain>
    </source>
</reference>
<keyword evidence="1" id="KW-0805">Transcription regulation</keyword>
<evidence type="ECO:0000256" key="1">
    <source>
        <dbReference type="ARBA" id="ARBA00023015"/>
    </source>
</evidence>
<dbReference type="InterPro" id="IPR018062">
    <property type="entry name" value="HTH_AraC-typ_CS"/>
</dbReference>
<organism evidence="6 7">
    <name type="scientific">Paenibacillus thermoaerophilus</name>
    <dbReference type="NCBI Taxonomy" id="1215385"/>
    <lineage>
        <taxon>Bacteria</taxon>
        <taxon>Bacillati</taxon>
        <taxon>Bacillota</taxon>
        <taxon>Bacilli</taxon>
        <taxon>Bacillales</taxon>
        <taxon>Paenibacillaceae</taxon>
        <taxon>Paenibacillus</taxon>
    </lineage>
</organism>
<protein>
    <submittedName>
        <fullName evidence="6">Helix-turn-helix transcriptional regulator</fullName>
    </submittedName>
</protein>
<dbReference type="Pfam" id="PF12833">
    <property type="entry name" value="HTH_18"/>
    <property type="match status" value="1"/>
</dbReference>
<keyword evidence="7" id="KW-1185">Reference proteome</keyword>
<feature type="domain" description="HTH araC/xylS-type" evidence="5">
    <location>
        <begin position="11"/>
        <end position="109"/>
    </location>
</feature>
<dbReference type="RefSeq" id="WP_138789681.1">
    <property type="nucleotide sequence ID" value="NZ_JBHTGQ010000020.1"/>
</dbReference>
<dbReference type="PANTHER" id="PTHR47504">
    <property type="entry name" value="RIGHT ORIGIN-BINDING PROTEIN"/>
    <property type="match status" value="1"/>
</dbReference>
<dbReference type="PROSITE" id="PS01124">
    <property type="entry name" value="HTH_ARAC_FAMILY_2"/>
    <property type="match status" value="1"/>
</dbReference>
<dbReference type="PROSITE" id="PS00041">
    <property type="entry name" value="HTH_ARAC_FAMILY_1"/>
    <property type="match status" value="1"/>
</dbReference>
<evidence type="ECO:0000313" key="6">
    <source>
        <dbReference type="EMBL" id="MFC7750141.1"/>
    </source>
</evidence>
<dbReference type="PANTHER" id="PTHR47504:SF6">
    <property type="entry name" value="ARAC-FAMILY TRANSCRIPTIONAL REGULATOR"/>
    <property type="match status" value="1"/>
</dbReference>
<evidence type="ECO:0000259" key="5">
    <source>
        <dbReference type="PROSITE" id="PS01124"/>
    </source>
</evidence>
<sequence length="293" mass="33087">MNESDQFRAIRRSIAHIESNLERDVPIGELSRRTAFSVRQLHRLFSRTVGSTLGEYIRSRRLTRAAAELAHTDKRILDIALDCRFQSQEAFTRAFKKMYRLTPGQYRKYAKSLIQGGTPAMMQTAPAGWTITGQSPDAYEVGIDRKEVHEGRASATLRSKTKEATGFVTLMQMFSAEKYASKRLRLSAFVKSENTTGWAGLWMRVDDRNGEMLKFDNMQGRPITGTAEWNAYQVVLDIPPSAHAIAFGILLSGGGQVWVDRFRFDEVDERTPTTDDPAFDALPPEPANLDFEL</sequence>
<dbReference type="PRINTS" id="PR00032">
    <property type="entry name" value="HTHARAC"/>
</dbReference>
<dbReference type="EMBL" id="JBHTGQ010000020">
    <property type="protein sequence ID" value="MFC7750141.1"/>
    <property type="molecule type" value="Genomic_DNA"/>
</dbReference>
<dbReference type="InterPro" id="IPR020449">
    <property type="entry name" value="Tscrpt_reg_AraC-type_HTH"/>
</dbReference>
<keyword evidence="2" id="KW-0238">DNA-binding</keyword>
<evidence type="ECO:0000313" key="7">
    <source>
        <dbReference type="Proteomes" id="UP001596528"/>
    </source>
</evidence>
<evidence type="ECO:0000256" key="3">
    <source>
        <dbReference type="ARBA" id="ARBA00023163"/>
    </source>
</evidence>
<name>A0ABW2V5U7_9BACL</name>
<feature type="region of interest" description="Disordered" evidence="4">
    <location>
        <begin position="270"/>
        <end position="293"/>
    </location>
</feature>
<comment type="caution">
    <text evidence="6">The sequence shown here is derived from an EMBL/GenBank/DDBJ whole genome shotgun (WGS) entry which is preliminary data.</text>
</comment>
<dbReference type="SMART" id="SM00342">
    <property type="entry name" value="HTH_ARAC"/>
    <property type="match status" value="1"/>
</dbReference>
<dbReference type="Gene3D" id="1.10.10.60">
    <property type="entry name" value="Homeodomain-like"/>
    <property type="match status" value="2"/>
</dbReference>
<dbReference type="InterPro" id="IPR018060">
    <property type="entry name" value="HTH_AraC"/>
</dbReference>